<proteinExistence type="predicted"/>
<dbReference type="Gene3D" id="2.60.40.60">
    <property type="entry name" value="Cadherins"/>
    <property type="match status" value="10"/>
</dbReference>
<feature type="domain" description="Cadherin" evidence="8">
    <location>
        <begin position="909"/>
        <end position="993"/>
    </location>
</feature>
<dbReference type="PROSITE" id="PS50268">
    <property type="entry name" value="CADHERIN_2"/>
    <property type="match status" value="8"/>
</dbReference>
<feature type="domain" description="Cadherin" evidence="8">
    <location>
        <begin position="171"/>
        <end position="263"/>
    </location>
</feature>
<evidence type="ECO:0000256" key="2">
    <source>
        <dbReference type="ARBA" id="ARBA00022692"/>
    </source>
</evidence>
<evidence type="ECO:0000256" key="3">
    <source>
        <dbReference type="ARBA" id="ARBA00022729"/>
    </source>
</evidence>
<accession>A0A135I6Q4</accession>
<dbReference type="SUPFAM" id="SSF49313">
    <property type="entry name" value="Cadherin-like"/>
    <property type="match status" value="10"/>
</dbReference>
<dbReference type="CDD" id="cd11304">
    <property type="entry name" value="Cadherin_repeat"/>
    <property type="match status" value="10"/>
</dbReference>
<keyword evidence="5" id="KW-0106">Calcium</keyword>
<keyword evidence="10" id="KW-1185">Reference proteome</keyword>
<dbReference type="PRINTS" id="PR00313">
    <property type="entry name" value="CABNDNGRPT"/>
</dbReference>
<dbReference type="PANTHER" id="PTHR24027">
    <property type="entry name" value="CADHERIN-23"/>
    <property type="match status" value="1"/>
</dbReference>
<dbReference type="GO" id="GO:0044331">
    <property type="term" value="P:cell-cell adhesion mediated by cadherin"/>
    <property type="evidence" value="ECO:0007669"/>
    <property type="project" value="TreeGrafter"/>
</dbReference>
<dbReference type="PANTHER" id="PTHR24027:SF422">
    <property type="entry name" value="CADHERIN DOMAIN-CONTAINING PROTEIN"/>
    <property type="match status" value="1"/>
</dbReference>
<dbReference type="InterPro" id="IPR039808">
    <property type="entry name" value="Cadherin"/>
</dbReference>
<dbReference type="InterPro" id="IPR018511">
    <property type="entry name" value="Hemolysin-typ_Ca-bd_CS"/>
</dbReference>
<comment type="caution">
    <text evidence="9">The sequence shown here is derived from an EMBL/GenBank/DDBJ whole genome shotgun (WGS) entry which is preliminary data.</text>
</comment>
<dbReference type="EMBL" id="LNTY01000036">
    <property type="protein sequence ID" value="KXF81119.1"/>
    <property type="molecule type" value="Genomic_DNA"/>
</dbReference>
<feature type="domain" description="Cadherin" evidence="8">
    <location>
        <begin position="800"/>
        <end position="897"/>
    </location>
</feature>
<protein>
    <recommendedName>
        <fullName evidence="8">Cadherin domain-containing protein</fullName>
    </recommendedName>
</protein>
<evidence type="ECO:0000256" key="5">
    <source>
        <dbReference type="ARBA" id="ARBA00022837"/>
    </source>
</evidence>
<dbReference type="Proteomes" id="UP000070529">
    <property type="component" value="Unassembled WGS sequence"/>
</dbReference>
<gene>
    <name evidence="9" type="ORF">ATN88_19390</name>
</gene>
<dbReference type="PRINTS" id="PR00205">
    <property type="entry name" value="CADHERIN"/>
</dbReference>
<dbReference type="GO" id="GO:0008013">
    <property type="term" value="F:beta-catenin binding"/>
    <property type="evidence" value="ECO:0007669"/>
    <property type="project" value="TreeGrafter"/>
</dbReference>
<dbReference type="RefSeq" id="WP_067417959.1">
    <property type="nucleotide sequence ID" value="NZ_LNTY01000036.1"/>
</dbReference>
<feature type="domain" description="Cadherin" evidence="8">
    <location>
        <begin position="279"/>
        <end position="384"/>
    </location>
</feature>
<feature type="domain" description="Cadherin" evidence="8">
    <location>
        <begin position="593"/>
        <end position="682"/>
    </location>
</feature>
<dbReference type="PROSITE" id="PS00330">
    <property type="entry name" value="HEMOLYSIN_CALCIUM"/>
    <property type="match status" value="2"/>
</dbReference>
<dbReference type="Pfam" id="PF00353">
    <property type="entry name" value="HemolysinCabind"/>
    <property type="match status" value="1"/>
</dbReference>
<keyword evidence="2" id="KW-0812">Transmembrane</keyword>
<dbReference type="GO" id="GO:0007156">
    <property type="term" value="P:homophilic cell adhesion via plasma membrane adhesion molecules"/>
    <property type="evidence" value="ECO:0007669"/>
    <property type="project" value="InterPro"/>
</dbReference>
<sequence length="1823" mass="187170">MIAVSPDGELRVVNGNDVGFAGDLIIAFHDASFMASPGSTDYPGLGSRATAFVIADYGPQPVFSAIANDGLDDVMSQSFPNSGIASVIGLANSGIQISRKNDDEDDESHDETRVPLSVIEGCLNSGVAMSDMAGFDTKGIFGELSPFQLDLVGRMFPLAEIIDLDDGENIISENAMIGDEVGIRAAKEFDDGHGEVTYSLSKDAGGLFAIDPETGVVTVAGNLDYETATSYEIEVTATSEDNQTQTKTFTISLTDSSPEEGDTDNAVSSISAINGVQGEVSESITNGSSTGLTVSAIDEDGDYITYELIDDAGGTFEIDSETGEVTVADSSLLDYEIAQSQTIVVQATSTDGSSTTQTFTIDLTDDNTEFSISAVTDNDANPNVVLESAAIGTSVGVNFAASDGDLSDTISYSLSDDAGGLFQIDSTTGEVTVAAALDYETATSHNITVVATSTDGTTTNQTVTINITDDTSEFSATTVTDTDATANSVSESAANGASVGIDFHSEDGDGTDSITYTLTDDAGGLFTIDASTGEVTLNGSLDYETATDHTITVKATSTDGSSSSQNFTIQVEDDKTEFSVTAVTDTDGTANVILETAAIGSTVGVQFTASDSDLSDTVTYSLSDDAGGLFAINPTTGVVTVAAALDYETATSHDITVEAKSTDGSTTFQTVTINLTDNTSEFSATAVTDSDASANSVSESATIGSSVGVTFHSQDGDGSDSITYSLTNDAGGLFAINPSTGEVTVNGTLDYETATSHVITVLATSTDGSTSTQTLTIGLTDDTSEYAVTAVVDTDSGANTVSENAAVGSQVGVTLSASDSDATDTVTYTLIDNAGGMFAIDAKTGVVTVNGNLNYESATQHTIVVQAKSSDGSTNNQSFVIDVTNADASMGDTDNSIGAITDTDTDVDQVSDTASIGDTVGIDASAIDADGDNIVYSLSDDASGLFTINSSTGVVTIAADVSTLTDTTQTITIVATSSDGSSSTKDFDIDIIDGGIGELSDADSMQNLVGDASNGYTYLQAQAVDGDGDSVTYSLTNDYGGAFSINASTGQVYVANHSLLNASTNPQVTIEVKATSGDGTHVSKEYTIDVTSETVGSNISNITDSNGGSNSVSESAANGTAVNLTAAATPGGISNWIDNTYVAWHGHMGNTIQGLHVGGIPSGATVKFYVGNTVVHTVTTNGDYKVYGTNSSGTDNIPNGSDVWATVTYNGMTSNVAKGYHFQDPWNNYQISKSTTQDSVTYSLTDDHNGAFQINSSTGVVTVRDNSKLDFETDPNPTVTVRAVSSGGSVSIKTFGITLTDDFSAVADTYSATEEGTLTVNASSGLLSNDTGDTNNAIEIATDNSGSDASTVSAAVTLTTTLGGTVTVNPDGSFTYTAPLLDHTSSSSIEDSFYYRVGDGSWTKVALNVDDMDITANDDSDSVGELGTIYGNVISDSGGTDSAASDAKVTSVLYDGTTYFISGATTITATHGTLTINPEGSYSFVSSVSGSGPYSDELFTYTLGDDDGDSDTAVLTIAHDLSMTAVADVVSVYESSLAYGSEVGADLHYRVGNVLDNDLGITGDAEVTSVEWNGTTYNPNGSGVIVIPTDHGEFTLYTENYGVHRAGEFQFHLTTASDGSNETEVFTYNVSNSSESVSSTVTVSIVDDPIISFAGMGSDDSFTGTSADETIFGGGGADTLDGGLGNDLIVGGAGGDTLTGGSGSDTFKFLHADVEGTTGVTIDHIADFDLQSDVLDLSDLLQDESDGTLDDYLSVLDDGSGHAVISISSHGDGSVDQQIVFDNLSVSDMAAAYSIDTSGKTDGEVSSLVLVNMMLQAQLTIDH</sequence>
<feature type="domain" description="Cadherin" evidence="8">
    <location>
        <begin position="481"/>
        <end position="573"/>
    </location>
</feature>
<dbReference type="GO" id="GO:0034332">
    <property type="term" value="P:adherens junction organization"/>
    <property type="evidence" value="ECO:0007669"/>
    <property type="project" value="TreeGrafter"/>
</dbReference>
<organism evidence="9 10">
    <name type="scientific">Enterovibrio coralii</name>
    <dbReference type="NCBI Taxonomy" id="294935"/>
    <lineage>
        <taxon>Bacteria</taxon>
        <taxon>Pseudomonadati</taxon>
        <taxon>Pseudomonadota</taxon>
        <taxon>Gammaproteobacteria</taxon>
        <taxon>Vibrionales</taxon>
        <taxon>Vibrionaceae</taxon>
        <taxon>Enterovibrio</taxon>
    </lineage>
</organism>
<keyword evidence="3" id="KW-0732">Signal</keyword>
<name>A0A135I6Q4_9GAMM</name>
<dbReference type="GO" id="GO:0016339">
    <property type="term" value="P:calcium-dependent cell-cell adhesion via plasma membrane cell adhesion molecules"/>
    <property type="evidence" value="ECO:0007669"/>
    <property type="project" value="TreeGrafter"/>
</dbReference>
<dbReference type="InterPro" id="IPR002126">
    <property type="entry name" value="Cadherin-like_dom"/>
</dbReference>
<comment type="subcellular location">
    <subcellularLocation>
        <location evidence="1">Membrane</location>
        <topology evidence="1">Single-pass membrane protein</topology>
    </subcellularLocation>
</comment>
<keyword evidence="6" id="KW-1133">Transmembrane helix</keyword>
<dbReference type="GO" id="GO:0000902">
    <property type="term" value="P:cell morphogenesis"/>
    <property type="evidence" value="ECO:0007669"/>
    <property type="project" value="TreeGrafter"/>
</dbReference>
<evidence type="ECO:0000313" key="9">
    <source>
        <dbReference type="EMBL" id="KXF81119.1"/>
    </source>
</evidence>
<dbReference type="GO" id="GO:0007043">
    <property type="term" value="P:cell-cell junction assembly"/>
    <property type="evidence" value="ECO:0007669"/>
    <property type="project" value="TreeGrafter"/>
</dbReference>
<dbReference type="SUPFAM" id="SSF51120">
    <property type="entry name" value="beta-Roll"/>
    <property type="match status" value="1"/>
</dbReference>
<keyword evidence="7" id="KW-0472">Membrane</keyword>
<evidence type="ECO:0000313" key="10">
    <source>
        <dbReference type="Proteomes" id="UP000070529"/>
    </source>
</evidence>
<evidence type="ECO:0000256" key="1">
    <source>
        <dbReference type="ARBA" id="ARBA00004167"/>
    </source>
</evidence>
<dbReference type="SMART" id="SM00112">
    <property type="entry name" value="CA"/>
    <property type="match status" value="10"/>
</dbReference>
<evidence type="ECO:0000256" key="6">
    <source>
        <dbReference type="ARBA" id="ARBA00022989"/>
    </source>
</evidence>
<dbReference type="Pfam" id="PF00028">
    <property type="entry name" value="Cadherin"/>
    <property type="match status" value="7"/>
</dbReference>
<evidence type="ECO:0000259" key="8">
    <source>
        <dbReference type="PROSITE" id="PS50268"/>
    </source>
</evidence>
<dbReference type="STRING" id="294935.ATN88_19390"/>
<dbReference type="InterPro" id="IPR011049">
    <property type="entry name" value="Serralysin-like_metalloprot_C"/>
</dbReference>
<dbReference type="GO" id="GO:0016477">
    <property type="term" value="P:cell migration"/>
    <property type="evidence" value="ECO:0007669"/>
    <property type="project" value="TreeGrafter"/>
</dbReference>
<feature type="domain" description="Cadherin" evidence="8">
    <location>
        <begin position="385"/>
        <end position="479"/>
    </location>
</feature>
<evidence type="ECO:0000256" key="4">
    <source>
        <dbReference type="ARBA" id="ARBA00022737"/>
    </source>
</evidence>
<dbReference type="InterPro" id="IPR001343">
    <property type="entry name" value="Hemolysn_Ca-bd"/>
</dbReference>
<dbReference type="GO" id="GO:0016342">
    <property type="term" value="C:catenin complex"/>
    <property type="evidence" value="ECO:0007669"/>
    <property type="project" value="TreeGrafter"/>
</dbReference>
<dbReference type="GO" id="GO:0005509">
    <property type="term" value="F:calcium ion binding"/>
    <property type="evidence" value="ECO:0007669"/>
    <property type="project" value="InterPro"/>
</dbReference>
<dbReference type="InterPro" id="IPR015919">
    <property type="entry name" value="Cadherin-like_sf"/>
</dbReference>
<dbReference type="OrthoDB" id="5918572at2"/>
<dbReference type="GO" id="GO:0045296">
    <property type="term" value="F:cadherin binding"/>
    <property type="evidence" value="ECO:0007669"/>
    <property type="project" value="TreeGrafter"/>
</dbReference>
<feature type="domain" description="Cadherin" evidence="8">
    <location>
        <begin position="689"/>
        <end position="792"/>
    </location>
</feature>
<reference evidence="9 10" key="1">
    <citation type="submission" date="2015-11" db="EMBL/GenBank/DDBJ databases">
        <title>Genomic Taxonomy of the Vibrionaceae.</title>
        <authorList>
            <person name="Gomez-Gil B."/>
            <person name="Enciso-Ibarra J."/>
        </authorList>
    </citation>
    <scope>NUCLEOTIDE SEQUENCE [LARGE SCALE GENOMIC DNA]</scope>
    <source>
        <strain evidence="9 10">CAIM 912</strain>
    </source>
</reference>
<keyword evidence="4" id="KW-0677">Repeat</keyword>
<dbReference type="GO" id="GO:0005912">
    <property type="term" value="C:adherens junction"/>
    <property type="evidence" value="ECO:0007669"/>
    <property type="project" value="TreeGrafter"/>
</dbReference>
<evidence type="ECO:0000256" key="7">
    <source>
        <dbReference type="ARBA" id="ARBA00023136"/>
    </source>
</evidence>